<comment type="caution">
    <text evidence="1">The sequence shown here is derived from an EMBL/GenBank/DDBJ whole genome shotgun (WGS) entry which is preliminary data.</text>
</comment>
<gene>
    <name evidence="1" type="ORF">N5D63_03805</name>
</gene>
<protein>
    <submittedName>
        <fullName evidence="1">LamG domain-containing protein</fullName>
    </submittedName>
</protein>
<evidence type="ECO:0000313" key="2">
    <source>
        <dbReference type="Proteomes" id="UP001161065"/>
    </source>
</evidence>
<reference evidence="1" key="1">
    <citation type="submission" date="2022-09" db="EMBL/GenBank/DDBJ databases">
        <title>Intensive care unit water sources are persistently colonized with multi-drug resistant bacteria and are the site of extensive horizontal gene transfer of antibiotic resistance genes.</title>
        <authorList>
            <person name="Diorio-Toth L."/>
        </authorList>
    </citation>
    <scope>NUCLEOTIDE SEQUENCE</scope>
    <source>
        <strain evidence="1">GD03832</strain>
    </source>
</reference>
<evidence type="ECO:0000313" key="1">
    <source>
        <dbReference type="EMBL" id="MDH1333269.1"/>
    </source>
</evidence>
<organism evidence="1 2">
    <name type="scientific">Comamonas thiooxydans</name>
    <dbReference type="NCBI Taxonomy" id="363952"/>
    <lineage>
        <taxon>Bacteria</taxon>
        <taxon>Pseudomonadati</taxon>
        <taxon>Pseudomonadota</taxon>
        <taxon>Betaproteobacteria</taxon>
        <taxon>Burkholderiales</taxon>
        <taxon>Comamonadaceae</taxon>
        <taxon>Comamonas</taxon>
    </lineage>
</organism>
<proteinExistence type="predicted"/>
<dbReference type="Gene3D" id="2.60.120.200">
    <property type="match status" value="1"/>
</dbReference>
<dbReference type="RefSeq" id="WP_280006993.1">
    <property type="nucleotide sequence ID" value="NZ_JAOCEK010000002.1"/>
</dbReference>
<dbReference type="Pfam" id="PF13385">
    <property type="entry name" value="Laminin_G_3"/>
    <property type="match status" value="1"/>
</dbReference>
<accession>A0AA42PZ32</accession>
<sequence length="468" mass="49291">MAVFRLIGIDARGEWLDISELQLWARGQRVDAGATISCSLPPQAGDVSSLLDGNPATGCRWAASDVRAPGFWIQLDLAGDRVDEVYVGGALLPARMTVLRPGTTQPYTAWPALVTGGAWFREGGNVLSQLLAASPAGAWGLDAAGATQADLVGSRTGIRTGGVTSSTVLTVGLSGSFEPQNSGLVVIPASGVDAGDFSLVIDLQTDTDLNLVIAEHGSDNKGWSLQTAGSGQTVYGAVPGGIIVAIGLNAGGGLTMTTTAINDGRPHRILFTYSAQSGRRLYVDGVLNSRDYASSGGPVYNSSELHVGSRAGGAGLPAGSLMSAFAIFNRALSAAEVASVCTDPRITRTLSMHWHRPLSVLGSGPVSQGLQAMSAHRVRKLIDVECGGQGRIYGTVARKSTPANVPLRRRVRLHRSVDGYLARETWSKADGSYEFRDISTRYEWDVIAWDHELQEYSTVANNQLAEVA</sequence>
<dbReference type="EMBL" id="JAOCEK010000002">
    <property type="protein sequence ID" value="MDH1333269.1"/>
    <property type="molecule type" value="Genomic_DNA"/>
</dbReference>
<dbReference type="SUPFAM" id="SSF49899">
    <property type="entry name" value="Concanavalin A-like lectins/glucanases"/>
    <property type="match status" value="1"/>
</dbReference>
<dbReference type="Proteomes" id="UP001161065">
    <property type="component" value="Unassembled WGS sequence"/>
</dbReference>
<name>A0AA42PZ32_9BURK</name>
<dbReference type="AlphaFoldDB" id="A0AA42PZ32"/>
<dbReference type="InterPro" id="IPR013320">
    <property type="entry name" value="ConA-like_dom_sf"/>
</dbReference>